<dbReference type="Pfam" id="PF02518">
    <property type="entry name" value="HATPase_c"/>
    <property type="match status" value="1"/>
</dbReference>
<dbReference type="STRING" id="1122192.SAMN02745673_01896"/>
<evidence type="ECO:0000259" key="11">
    <source>
        <dbReference type="Pfam" id="PF07730"/>
    </source>
</evidence>
<dbReference type="GO" id="GO:0046983">
    <property type="term" value="F:protein dimerization activity"/>
    <property type="evidence" value="ECO:0007669"/>
    <property type="project" value="InterPro"/>
</dbReference>
<feature type="transmembrane region" description="Helical" evidence="9">
    <location>
        <begin position="82"/>
        <end position="105"/>
    </location>
</feature>
<evidence type="ECO:0000256" key="9">
    <source>
        <dbReference type="SAM" id="Phobius"/>
    </source>
</evidence>
<feature type="transmembrane region" description="Helical" evidence="9">
    <location>
        <begin position="111"/>
        <end position="129"/>
    </location>
</feature>
<feature type="transmembrane region" description="Helical" evidence="9">
    <location>
        <begin position="18"/>
        <end position="40"/>
    </location>
</feature>
<dbReference type="Proteomes" id="UP000190637">
    <property type="component" value="Unassembled WGS sequence"/>
</dbReference>
<dbReference type="Gene3D" id="3.30.565.10">
    <property type="entry name" value="Histidine kinase-like ATPase, C-terminal domain"/>
    <property type="match status" value="1"/>
</dbReference>
<comment type="catalytic activity">
    <reaction evidence="1">
        <text>ATP + protein L-histidine = ADP + protein N-phospho-L-histidine.</text>
        <dbReference type="EC" id="2.7.13.3"/>
    </reaction>
</comment>
<keyword evidence="14" id="KW-1185">Reference proteome</keyword>
<dbReference type="CDD" id="cd16917">
    <property type="entry name" value="HATPase_UhpB-NarQ-NarX-like"/>
    <property type="match status" value="1"/>
</dbReference>
<evidence type="ECO:0000256" key="7">
    <source>
        <dbReference type="ARBA" id="ARBA00022840"/>
    </source>
</evidence>
<evidence type="ECO:0000313" key="13">
    <source>
        <dbReference type="EMBL" id="SJZ92909.1"/>
    </source>
</evidence>
<dbReference type="InterPro" id="IPR050482">
    <property type="entry name" value="Sensor_HK_TwoCompSys"/>
</dbReference>
<evidence type="ECO:0000256" key="3">
    <source>
        <dbReference type="ARBA" id="ARBA00022553"/>
    </source>
</evidence>
<evidence type="ECO:0000256" key="2">
    <source>
        <dbReference type="ARBA" id="ARBA00012438"/>
    </source>
</evidence>
<dbReference type="OrthoDB" id="227596at2"/>
<dbReference type="InterPro" id="IPR036890">
    <property type="entry name" value="HATPase_C_sf"/>
</dbReference>
<keyword evidence="9" id="KW-1133">Transmembrane helix</keyword>
<gene>
    <name evidence="13" type="ORF">SAMN02745673_01896</name>
</gene>
<evidence type="ECO:0000256" key="8">
    <source>
        <dbReference type="ARBA" id="ARBA00023012"/>
    </source>
</evidence>
<reference evidence="13 14" key="1">
    <citation type="submission" date="2017-02" db="EMBL/GenBank/DDBJ databases">
        <authorList>
            <person name="Peterson S.W."/>
        </authorList>
    </citation>
    <scope>NUCLEOTIDE SEQUENCE [LARGE SCALE GENOMIC DNA]</scope>
    <source>
        <strain evidence="13 14">DSM 45154</strain>
    </source>
</reference>
<evidence type="ECO:0000313" key="14">
    <source>
        <dbReference type="Proteomes" id="UP000190637"/>
    </source>
</evidence>
<feature type="transmembrane region" description="Helical" evidence="9">
    <location>
        <begin position="138"/>
        <end position="157"/>
    </location>
</feature>
<dbReference type="InterPro" id="IPR003594">
    <property type="entry name" value="HATPase_dom"/>
</dbReference>
<dbReference type="PANTHER" id="PTHR24421">
    <property type="entry name" value="NITRATE/NITRITE SENSOR PROTEIN NARX-RELATED"/>
    <property type="match status" value="1"/>
</dbReference>
<dbReference type="GO" id="GO:0005524">
    <property type="term" value="F:ATP binding"/>
    <property type="evidence" value="ECO:0007669"/>
    <property type="project" value="UniProtKB-KW"/>
</dbReference>
<name>A0A1T4PN99_9ACTN</name>
<feature type="domain" description="Histidine kinase/HSP90-like ATPase" evidence="10">
    <location>
        <begin position="298"/>
        <end position="386"/>
    </location>
</feature>
<dbReference type="RefSeq" id="WP_078761231.1">
    <property type="nucleotide sequence ID" value="NZ_FUWS01000004.1"/>
</dbReference>
<dbReference type="EC" id="2.7.13.3" evidence="2"/>
<organism evidence="13 14">
    <name type="scientific">Marinactinospora thermotolerans DSM 45154</name>
    <dbReference type="NCBI Taxonomy" id="1122192"/>
    <lineage>
        <taxon>Bacteria</taxon>
        <taxon>Bacillati</taxon>
        <taxon>Actinomycetota</taxon>
        <taxon>Actinomycetes</taxon>
        <taxon>Streptosporangiales</taxon>
        <taxon>Nocardiopsidaceae</taxon>
        <taxon>Marinactinospora</taxon>
    </lineage>
</organism>
<feature type="domain" description="DUF7134" evidence="12">
    <location>
        <begin position="16"/>
        <end position="162"/>
    </location>
</feature>
<accession>A0A1T4PN99</accession>
<keyword evidence="3" id="KW-0597">Phosphoprotein</keyword>
<dbReference type="GO" id="GO:0000155">
    <property type="term" value="F:phosphorelay sensor kinase activity"/>
    <property type="evidence" value="ECO:0007669"/>
    <property type="project" value="InterPro"/>
</dbReference>
<dbReference type="Pfam" id="PF07730">
    <property type="entry name" value="HisKA_3"/>
    <property type="match status" value="1"/>
</dbReference>
<feature type="transmembrane region" description="Helical" evidence="9">
    <location>
        <begin position="52"/>
        <end position="70"/>
    </location>
</feature>
<dbReference type="PANTHER" id="PTHR24421:SF10">
    <property type="entry name" value="NITRATE_NITRITE SENSOR PROTEIN NARQ"/>
    <property type="match status" value="1"/>
</dbReference>
<keyword evidence="5" id="KW-0547">Nucleotide-binding</keyword>
<keyword evidence="6 13" id="KW-0418">Kinase</keyword>
<keyword evidence="7" id="KW-0067">ATP-binding</keyword>
<evidence type="ECO:0000256" key="1">
    <source>
        <dbReference type="ARBA" id="ARBA00000085"/>
    </source>
</evidence>
<evidence type="ECO:0000259" key="10">
    <source>
        <dbReference type="Pfam" id="PF02518"/>
    </source>
</evidence>
<evidence type="ECO:0000256" key="6">
    <source>
        <dbReference type="ARBA" id="ARBA00022777"/>
    </source>
</evidence>
<feature type="domain" description="Signal transduction histidine kinase subgroup 3 dimerisation and phosphoacceptor" evidence="11">
    <location>
        <begin position="191"/>
        <end position="255"/>
    </location>
</feature>
<dbReference type="EMBL" id="FUWS01000004">
    <property type="protein sequence ID" value="SJZ92909.1"/>
    <property type="molecule type" value="Genomic_DNA"/>
</dbReference>
<dbReference type="AlphaFoldDB" id="A0A1T4PN99"/>
<keyword evidence="8" id="KW-0902">Two-component regulatory system</keyword>
<protein>
    <recommendedName>
        <fullName evidence="2">histidine kinase</fullName>
        <ecNumber evidence="2">2.7.13.3</ecNumber>
    </recommendedName>
</protein>
<proteinExistence type="predicted"/>
<evidence type="ECO:0000259" key="12">
    <source>
        <dbReference type="Pfam" id="PF23539"/>
    </source>
</evidence>
<dbReference type="Gene3D" id="1.20.5.1930">
    <property type="match status" value="1"/>
</dbReference>
<sequence>MDGSAPGAALRRRGPREWWVDTCLFLFALLWGLVMSAIRLDQEDVPTVVPGWLFNLDQLTGVVGCALVWLRRRHPVGVPVILVVLSSYSETVAGVMLVGLFAVAVHRPPRTSLLVFGLSLLAAVVYVVVRPEPGQPPFLLLCFGAALQGAAFAWGLAVHHRRRLVLSLRERAERAEAEAWLRAERAQRRARDEIAREIHDVLGHRLSLLSVHAGALEYRPDAPAEDISRAAGVIRENAHQALQDLREVIGVLRAPVGGLPQPTAESIEELVEESRRAGMEVGLRGRPPREVPERLGRTAYRIVQEALTNARKHAPGSRVEVGVAGTPRTGLTVEVVNTAPATVPDPGDGRGQGLIGLAERVRLAGGDLSHGPTAQGGWKITARLPWPS</sequence>
<dbReference type="GO" id="GO:0016020">
    <property type="term" value="C:membrane"/>
    <property type="evidence" value="ECO:0007669"/>
    <property type="project" value="InterPro"/>
</dbReference>
<keyword evidence="9" id="KW-0472">Membrane</keyword>
<dbReference type="Pfam" id="PF23539">
    <property type="entry name" value="DUF7134"/>
    <property type="match status" value="1"/>
</dbReference>
<evidence type="ECO:0000256" key="5">
    <source>
        <dbReference type="ARBA" id="ARBA00022741"/>
    </source>
</evidence>
<keyword evidence="4" id="KW-0808">Transferase</keyword>
<keyword evidence="9" id="KW-0812">Transmembrane</keyword>
<dbReference type="InterPro" id="IPR055558">
    <property type="entry name" value="DUF7134"/>
</dbReference>
<dbReference type="InterPro" id="IPR011712">
    <property type="entry name" value="Sig_transdc_His_kin_sub3_dim/P"/>
</dbReference>
<dbReference type="SUPFAM" id="SSF55874">
    <property type="entry name" value="ATPase domain of HSP90 chaperone/DNA topoisomerase II/histidine kinase"/>
    <property type="match status" value="1"/>
</dbReference>
<evidence type="ECO:0000256" key="4">
    <source>
        <dbReference type="ARBA" id="ARBA00022679"/>
    </source>
</evidence>